<dbReference type="AlphaFoldDB" id="A0A3S5AGG5"/>
<proteinExistence type="predicted"/>
<protein>
    <submittedName>
        <fullName evidence="1">Uncharacterized protein</fullName>
    </submittedName>
</protein>
<comment type="caution">
    <text evidence="1">The sequence shown here is derived from an EMBL/GenBank/DDBJ whole genome shotgun (WGS) entry which is preliminary data.</text>
</comment>
<reference evidence="1" key="1">
    <citation type="submission" date="2018-11" db="EMBL/GenBank/DDBJ databases">
        <authorList>
            <consortium name="Pathogen Informatics"/>
        </authorList>
    </citation>
    <scope>NUCLEOTIDE SEQUENCE</scope>
</reference>
<sequence length="63" mass="7163">MHSILRALLSCIRRIRAQRKIIGRTLTVRRGGTHYMSQGATRRRARRVTTVGSATLRPAPHRS</sequence>
<organism evidence="1 2">
    <name type="scientific">Protopolystoma xenopodis</name>
    <dbReference type="NCBI Taxonomy" id="117903"/>
    <lineage>
        <taxon>Eukaryota</taxon>
        <taxon>Metazoa</taxon>
        <taxon>Spiralia</taxon>
        <taxon>Lophotrochozoa</taxon>
        <taxon>Platyhelminthes</taxon>
        <taxon>Monogenea</taxon>
        <taxon>Polyopisthocotylea</taxon>
        <taxon>Polystomatidea</taxon>
        <taxon>Polystomatidae</taxon>
        <taxon>Protopolystoma</taxon>
    </lineage>
</organism>
<evidence type="ECO:0000313" key="1">
    <source>
        <dbReference type="EMBL" id="VEL28629.1"/>
    </source>
</evidence>
<name>A0A3S5AGG5_9PLAT</name>
<accession>A0A3S5AGG5</accession>
<evidence type="ECO:0000313" key="2">
    <source>
        <dbReference type="Proteomes" id="UP000784294"/>
    </source>
</evidence>
<gene>
    <name evidence="1" type="ORF">PXEA_LOCUS22069</name>
</gene>
<dbReference type="EMBL" id="CAAALY010096506">
    <property type="protein sequence ID" value="VEL28629.1"/>
    <property type="molecule type" value="Genomic_DNA"/>
</dbReference>
<dbReference type="Proteomes" id="UP000784294">
    <property type="component" value="Unassembled WGS sequence"/>
</dbReference>
<keyword evidence="2" id="KW-1185">Reference proteome</keyword>